<dbReference type="Proteomes" id="UP000027616">
    <property type="component" value="Chromosome I"/>
</dbReference>
<gene>
    <name evidence="3" type="ORF">BN938_1654</name>
</gene>
<dbReference type="AlphaFoldDB" id="A0A060RDE5"/>
<dbReference type="STRING" id="1433126.BN938_1654"/>
<dbReference type="eggNOG" id="COG1086">
    <property type="taxonomic scope" value="Bacteria"/>
</dbReference>
<dbReference type="PANTHER" id="PTHR43318:SF2">
    <property type="entry name" value="UDP-N-ACETYLGLUCOSAMINE 4,6-DEHYDRATASE (INVERTING)"/>
    <property type="match status" value="1"/>
</dbReference>
<evidence type="ECO:0000256" key="1">
    <source>
        <dbReference type="ARBA" id="ARBA00007430"/>
    </source>
</evidence>
<dbReference type="KEGG" id="rbc:BN938_1654"/>
<dbReference type="InterPro" id="IPR051203">
    <property type="entry name" value="Polysaccharide_Synthase-Rel"/>
</dbReference>
<keyword evidence="4" id="KW-1185">Reference proteome</keyword>
<reference evidence="3 4" key="1">
    <citation type="journal article" date="2015" name="Genome Announc.">
        <title>Complete Genome Sequence of the Novel Leech Symbiont Mucinivorans hirudinis M3T.</title>
        <authorList>
            <person name="Nelson M.C."/>
            <person name="Bomar L."/>
            <person name="Graf J."/>
        </authorList>
    </citation>
    <scope>NUCLEOTIDE SEQUENCE [LARGE SCALE GENOMIC DNA]</scope>
    <source>
        <strain evidence="4">M3</strain>
    </source>
</reference>
<dbReference type="InterPro" id="IPR003869">
    <property type="entry name" value="Polysac_CapD-like"/>
</dbReference>
<dbReference type="PANTHER" id="PTHR43318">
    <property type="entry name" value="UDP-N-ACETYLGLUCOSAMINE 4,6-DEHYDRATASE"/>
    <property type="match status" value="1"/>
</dbReference>
<accession>A0A060RDE5</accession>
<evidence type="ECO:0000313" key="4">
    <source>
        <dbReference type="Proteomes" id="UP000027616"/>
    </source>
</evidence>
<evidence type="ECO:0000313" key="3">
    <source>
        <dbReference type="EMBL" id="CDN31734.1"/>
    </source>
</evidence>
<proteinExistence type="inferred from homology"/>
<name>A0A060RDE5_9BACT</name>
<sequence length="291" mass="31792">MEKVLILGGTGRLGTMLAARLTDCDVYTLARRTNTKPNHIQADILTFEDYRGFDTVIHCAAMKDVAKCETQIEDCIATNVTATAFALRAARAAGVGKYIYISTDMAVEPQSVYGASKKLADALVIGAAGDGIMQTAVVRLGNIIASEGSIFNTFHRLSNELGYVPVTDERMTRFLMRAEDCADFVIEVARQRDLCGDIFAPRCKSYRVVDVARAVAPDKPQKIVGLRAGDMLAVIMVAQGEVSRTIVEERWYRIGRSSGNLGVSRELNSANNPEFATVEELAALWREISSK</sequence>
<dbReference type="HOGENOM" id="CLU_013560_4_1_10"/>
<comment type="similarity">
    <text evidence="1">Belongs to the polysaccharide synthase family.</text>
</comment>
<dbReference type="InterPro" id="IPR036291">
    <property type="entry name" value="NAD(P)-bd_dom_sf"/>
</dbReference>
<dbReference type="Gene3D" id="3.40.50.720">
    <property type="entry name" value="NAD(P)-binding Rossmann-like Domain"/>
    <property type="match status" value="1"/>
</dbReference>
<protein>
    <submittedName>
        <fullName evidence="3">UDP-GlcNAc-specific C4,6 dehydratase/C5 epimerase (PseB)</fullName>
    </submittedName>
</protein>
<dbReference type="Pfam" id="PF02719">
    <property type="entry name" value="Polysacc_synt_2"/>
    <property type="match status" value="1"/>
</dbReference>
<dbReference type="EMBL" id="HG934468">
    <property type="protein sequence ID" value="CDN31734.1"/>
    <property type="molecule type" value="Genomic_DNA"/>
</dbReference>
<dbReference type="SUPFAM" id="SSF51735">
    <property type="entry name" value="NAD(P)-binding Rossmann-fold domains"/>
    <property type="match status" value="1"/>
</dbReference>
<dbReference type="OrthoDB" id="9801056at2"/>
<evidence type="ECO:0000259" key="2">
    <source>
        <dbReference type="Pfam" id="PF02719"/>
    </source>
</evidence>
<organism evidence="3 4">
    <name type="scientific">Mucinivorans hirudinis</name>
    <dbReference type="NCBI Taxonomy" id="1433126"/>
    <lineage>
        <taxon>Bacteria</taxon>
        <taxon>Pseudomonadati</taxon>
        <taxon>Bacteroidota</taxon>
        <taxon>Bacteroidia</taxon>
        <taxon>Bacteroidales</taxon>
        <taxon>Rikenellaceae</taxon>
        <taxon>Mucinivorans</taxon>
    </lineage>
</organism>
<feature type="domain" description="Polysaccharide biosynthesis protein CapD-like" evidence="2">
    <location>
        <begin position="52"/>
        <end position="254"/>
    </location>
</feature>